<feature type="transmembrane region" description="Helical" evidence="1">
    <location>
        <begin position="12"/>
        <end position="30"/>
    </location>
</feature>
<reference evidence="2" key="1">
    <citation type="submission" date="2023-06" db="EMBL/GenBank/DDBJ databases">
        <title>Genome-scale phylogeny and comparative genomics of the fungal order Sordariales.</title>
        <authorList>
            <consortium name="Lawrence Berkeley National Laboratory"/>
            <person name="Hensen N."/>
            <person name="Bonometti L."/>
            <person name="Westerberg I."/>
            <person name="Brannstrom I.O."/>
            <person name="Guillou S."/>
            <person name="Cros-Aarteil S."/>
            <person name="Calhoun S."/>
            <person name="Haridas S."/>
            <person name="Kuo A."/>
            <person name="Mondo S."/>
            <person name="Pangilinan J."/>
            <person name="Riley R."/>
            <person name="LaButti K."/>
            <person name="Andreopoulos B."/>
            <person name="Lipzen A."/>
            <person name="Chen C."/>
            <person name="Yanf M."/>
            <person name="Daum C."/>
            <person name="Ng V."/>
            <person name="Clum A."/>
            <person name="Steindorff A."/>
            <person name="Ohm R."/>
            <person name="Martin F."/>
            <person name="Silar P."/>
            <person name="Natvig D."/>
            <person name="Lalanne C."/>
            <person name="Gautier V."/>
            <person name="Ament-velasquez S.L."/>
            <person name="Kruys A."/>
            <person name="Hutchinson M.I."/>
            <person name="Powell A.J."/>
            <person name="Barry K."/>
            <person name="Miller A.N."/>
            <person name="Grigoriev I.V."/>
            <person name="Debuchy R."/>
            <person name="Gladieux P."/>
            <person name="Thoren M.H."/>
            <person name="Johannesson H."/>
        </authorList>
    </citation>
    <scope>NUCLEOTIDE SEQUENCE</scope>
    <source>
        <strain evidence="2">SMH2392-1A</strain>
    </source>
</reference>
<organism evidence="2 3">
    <name type="scientific">Lasiosphaeria miniovina</name>
    <dbReference type="NCBI Taxonomy" id="1954250"/>
    <lineage>
        <taxon>Eukaryota</taxon>
        <taxon>Fungi</taxon>
        <taxon>Dikarya</taxon>
        <taxon>Ascomycota</taxon>
        <taxon>Pezizomycotina</taxon>
        <taxon>Sordariomycetes</taxon>
        <taxon>Sordariomycetidae</taxon>
        <taxon>Sordariales</taxon>
        <taxon>Lasiosphaeriaceae</taxon>
        <taxon>Lasiosphaeria</taxon>
    </lineage>
</organism>
<keyword evidence="3" id="KW-1185">Reference proteome</keyword>
<feature type="transmembrane region" description="Helical" evidence="1">
    <location>
        <begin position="82"/>
        <end position="102"/>
    </location>
</feature>
<evidence type="ECO:0000313" key="2">
    <source>
        <dbReference type="EMBL" id="KAK0709558.1"/>
    </source>
</evidence>
<dbReference type="Proteomes" id="UP001172101">
    <property type="component" value="Unassembled WGS sequence"/>
</dbReference>
<evidence type="ECO:0000313" key="3">
    <source>
        <dbReference type="Proteomes" id="UP001172101"/>
    </source>
</evidence>
<keyword evidence="1" id="KW-0812">Transmembrane</keyword>
<feature type="transmembrane region" description="Helical" evidence="1">
    <location>
        <begin position="42"/>
        <end position="62"/>
    </location>
</feature>
<sequence>MSYVYNVDNFSRIFYAHDVFCFVSAWLFLLSLEFDRIGYQRIALFIATTHSSFLSSFFYSTYYVVLPSPLCFFILFGIPCRLAGQSVLAPFYFILSLSLTLLERSDRRRRRHRYKGGCGGNVSLSLSLCVCYLYPGFMCREEEAAKKIKSEN</sequence>
<keyword evidence="1" id="KW-1133">Transmembrane helix</keyword>
<comment type="caution">
    <text evidence="2">The sequence shown here is derived from an EMBL/GenBank/DDBJ whole genome shotgun (WGS) entry which is preliminary data.</text>
</comment>
<dbReference type="RefSeq" id="XP_060292862.1">
    <property type="nucleotide sequence ID" value="XM_060442572.1"/>
</dbReference>
<dbReference type="GeneID" id="85325842"/>
<gene>
    <name evidence="2" type="ORF">B0T26DRAFT_722013</name>
</gene>
<accession>A0AA40A5L1</accession>
<keyword evidence="1" id="KW-0472">Membrane</keyword>
<proteinExistence type="predicted"/>
<dbReference type="AlphaFoldDB" id="A0AA40A5L1"/>
<evidence type="ECO:0000256" key="1">
    <source>
        <dbReference type="SAM" id="Phobius"/>
    </source>
</evidence>
<name>A0AA40A5L1_9PEZI</name>
<dbReference type="EMBL" id="JAUIRO010000006">
    <property type="protein sequence ID" value="KAK0709558.1"/>
    <property type="molecule type" value="Genomic_DNA"/>
</dbReference>
<protein>
    <submittedName>
        <fullName evidence="2">Uncharacterized protein</fullName>
    </submittedName>
</protein>